<keyword evidence="6" id="KW-0406">Ion transport</keyword>
<evidence type="ECO:0000313" key="12">
    <source>
        <dbReference type="EMBL" id="AND01143.1"/>
    </source>
</evidence>
<evidence type="ECO:0000256" key="10">
    <source>
        <dbReference type="SAM" id="Phobius"/>
    </source>
</evidence>
<keyword evidence="5 10" id="KW-1133">Transmembrane helix</keyword>
<dbReference type="AlphaFoldDB" id="A0A172MLI3"/>
<feature type="transmembrane region" description="Helical" evidence="10">
    <location>
        <begin position="327"/>
        <end position="351"/>
    </location>
</feature>
<keyword evidence="9" id="KW-0407">Ion channel</keyword>
<keyword evidence="3" id="KW-0813">Transport</keyword>
<keyword evidence="7 10" id="KW-0472">Membrane</keyword>
<dbReference type="Gene3D" id="2.60.120.10">
    <property type="entry name" value="Jelly Rolls"/>
    <property type="match status" value="1"/>
</dbReference>
<comment type="subcellular location">
    <subcellularLocation>
        <location evidence="1">Membrane</location>
        <topology evidence="1">Multi-pass membrane protein</topology>
    </subcellularLocation>
</comment>
<keyword evidence="8" id="KW-1071">Ligand-gated ion channel</keyword>
<dbReference type="SUPFAM" id="SSF51206">
    <property type="entry name" value="cAMP-binding domain-like"/>
    <property type="match status" value="1"/>
</dbReference>
<dbReference type="Gene3D" id="1.10.287.630">
    <property type="entry name" value="Helix hairpin bin"/>
    <property type="match status" value="1"/>
</dbReference>
<proteinExistence type="inferred from homology"/>
<dbReference type="Gene3D" id="1.10.287.70">
    <property type="match status" value="1"/>
</dbReference>
<dbReference type="EMBL" id="KX018623">
    <property type="protein sequence ID" value="AND01143.1"/>
    <property type="molecule type" value="Genomic_DNA"/>
</dbReference>
<organism evidence="12">
    <name type="scientific">Linum usitatissimum</name>
    <name type="common">Flax</name>
    <name type="synonym">Linum humile</name>
    <dbReference type="NCBI Taxonomy" id="4006"/>
    <lineage>
        <taxon>Eukaryota</taxon>
        <taxon>Viridiplantae</taxon>
        <taxon>Streptophyta</taxon>
        <taxon>Embryophyta</taxon>
        <taxon>Tracheophyta</taxon>
        <taxon>Spermatophyta</taxon>
        <taxon>Magnoliopsida</taxon>
        <taxon>eudicotyledons</taxon>
        <taxon>Gunneridae</taxon>
        <taxon>Pentapetalae</taxon>
        <taxon>rosids</taxon>
        <taxon>fabids</taxon>
        <taxon>Malpighiales</taxon>
        <taxon>Linaceae</taxon>
        <taxon>Linum</taxon>
    </lineage>
</organism>
<keyword evidence="4 10" id="KW-0812">Transmembrane</keyword>
<evidence type="ECO:0000256" key="9">
    <source>
        <dbReference type="ARBA" id="ARBA00023303"/>
    </source>
</evidence>
<dbReference type="GO" id="GO:0016020">
    <property type="term" value="C:membrane"/>
    <property type="evidence" value="ECO:0007669"/>
    <property type="project" value="UniProtKB-SubCell"/>
</dbReference>
<feature type="transmembrane region" description="Helical" evidence="10">
    <location>
        <begin position="190"/>
        <end position="215"/>
    </location>
</feature>
<evidence type="ECO:0000256" key="5">
    <source>
        <dbReference type="ARBA" id="ARBA00022989"/>
    </source>
</evidence>
<evidence type="ECO:0000256" key="2">
    <source>
        <dbReference type="ARBA" id="ARBA00010486"/>
    </source>
</evidence>
<dbReference type="SUPFAM" id="SSF81324">
    <property type="entry name" value="Voltage-gated potassium channels"/>
    <property type="match status" value="1"/>
</dbReference>
<dbReference type="InterPro" id="IPR014710">
    <property type="entry name" value="RmlC-like_jellyroll"/>
</dbReference>
<evidence type="ECO:0000256" key="8">
    <source>
        <dbReference type="ARBA" id="ARBA00023286"/>
    </source>
</evidence>
<dbReference type="InterPro" id="IPR005821">
    <property type="entry name" value="Ion_trans_dom"/>
</dbReference>
<dbReference type="PANTHER" id="PTHR45651:SF5">
    <property type="entry name" value="CYCLIC NUCLEOTIDE-GATED ION CHANNEL 1"/>
    <property type="match status" value="1"/>
</dbReference>
<dbReference type="InterPro" id="IPR018490">
    <property type="entry name" value="cNMP-bd_dom_sf"/>
</dbReference>
<comment type="similarity">
    <text evidence="2">Belongs to the cyclic nucleotide-gated cation channel (TC 1.A.1.5) family.</text>
</comment>
<feature type="domain" description="Cyclic nucleotide-binding" evidence="11">
    <location>
        <begin position="434"/>
        <end position="507"/>
    </location>
</feature>
<name>A0A172MLI3_LINUS</name>
<evidence type="ECO:0000259" key="11">
    <source>
        <dbReference type="PROSITE" id="PS50042"/>
    </source>
</evidence>
<dbReference type="PROSITE" id="PS50042">
    <property type="entry name" value="CNMP_BINDING_3"/>
    <property type="match status" value="1"/>
</dbReference>
<dbReference type="Pfam" id="PF00520">
    <property type="entry name" value="Ion_trans"/>
    <property type="match status" value="1"/>
</dbReference>
<dbReference type="PANTHER" id="PTHR45651">
    <property type="entry name" value="CYCLIC NUCLEOTIDE-GATED ION CHANNEL 15-RELATED-RELATED"/>
    <property type="match status" value="1"/>
</dbReference>
<dbReference type="CDD" id="cd00038">
    <property type="entry name" value="CAP_ED"/>
    <property type="match status" value="1"/>
</dbReference>
<dbReference type="GO" id="GO:0005216">
    <property type="term" value="F:monoatomic ion channel activity"/>
    <property type="evidence" value="ECO:0007669"/>
    <property type="project" value="InterPro"/>
</dbReference>
<accession>A0A172MLI3</accession>
<evidence type="ECO:0000256" key="1">
    <source>
        <dbReference type="ARBA" id="ARBA00004141"/>
    </source>
</evidence>
<feature type="transmembrane region" description="Helical" evidence="10">
    <location>
        <begin position="24"/>
        <end position="45"/>
    </location>
</feature>
<reference evidence="12" key="1">
    <citation type="journal article" date="2016" name="Funct. Integr. Genomics">
        <title>Structural organization of fatty acid desaturase loci in linseed lines with contrasting linolenic acid contents.</title>
        <authorList>
            <person name="Thambugala D."/>
            <person name="Ragupathy R."/>
            <person name="Cloutier S."/>
        </authorList>
    </citation>
    <scope>NUCLEOTIDE SEQUENCE</scope>
</reference>
<evidence type="ECO:0000256" key="6">
    <source>
        <dbReference type="ARBA" id="ARBA00023065"/>
    </source>
</evidence>
<dbReference type="SMART" id="SM00100">
    <property type="entry name" value="cNMP"/>
    <property type="match status" value="1"/>
</dbReference>
<evidence type="ECO:0000256" key="4">
    <source>
        <dbReference type="ARBA" id="ARBA00022692"/>
    </source>
</evidence>
<evidence type="ECO:0000256" key="7">
    <source>
        <dbReference type="ARBA" id="ARBA00023136"/>
    </source>
</evidence>
<sequence>MKATGGGWWIWRTFRRREKAIRRWNLVFLVLCGVALLVDPLFLYIPRIQKRRNQYYCIGFDTKLAAVATLVRSAVDALYLIRIHFHLRTAFVAPPSTVSGAVQVVVDSSAIARRYLYSLFFPVDLLSLLPFPQVLVLVAWMLKEARGAEIMTTITVLQAGVFLQWVPRVLRMYQLNQEVIKTSFAINRGAIARTFMTIFLYIAAANVTSAFWYSLSVRQQMDCWRAACGRNHSTDRCDYNAVVTTCWYDGNPRMDYAAASVILDRSCPKGDSNGGVGTHFNYGMFADAINSGILESSHFHKKFLFCFWWALQSLSTFGQNIKPSDNSWEICFAICIFVFGLLLFSLVIAVIQTRMLTTTIRMEEMKMKWEDVDQWMTAHFIPHELKRRVRRHEEYRWRRHQGIDFHNLVRSLPKDLRRDINHNLCFSLITKVPMLEKLEERRKEELCDRLRPVLYTEGSCIIREGDPLDEMIFILRGKVRLSSGDDQLGGDEVFLNNENFYGEELLIWASSSHHGLLPSSSSSPTHTMRIPVSSKTCTTVTEVEAFVLSAADLRSCIHNNVVSSQLGLYEKDPIRWKSI</sequence>
<protein>
    <submittedName>
        <fullName evidence="12">Putative cyclic nucleotide gated channel 1</fullName>
    </submittedName>
</protein>
<dbReference type="InterPro" id="IPR000595">
    <property type="entry name" value="cNMP-bd_dom"/>
</dbReference>
<evidence type="ECO:0000256" key="3">
    <source>
        <dbReference type="ARBA" id="ARBA00022448"/>
    </source>
</evidence>